<evidence type="ECO:0000313" key="2">
    <source>
        <dbReference type="Proteomes" id="UP000018208"/>
    </source>
</evidence>
<accession>A0A9P8RXS2</accession>
<dbReference type="GeneID" id="94299191"/>
<dbReference type="AlphaFoldDB" id="A0A9P8RXS2"/>
<dbReference type="RefSeq" id="XP_067763823.1">
    <property type="nucleotide sequence ID" value="XM_067909002.1"/>
</dbReference>
<evidence type="ECO:0000313" key="1">
    <source>
        <dbReference type="EMBL" id="KAH0573050.1"/>
    </source>
</evidence>
<gene>
    <name evidence="1" type="ORF">SS50377_25168</name>
</gene>
<organism evidence="1 2">
    <name type="scientific">Spironucleus salmonicida</name>
    <dbReference type="NCBI Taxonomy" id="348837"/>
    <lineage>
        <taxon>Eukaryota</taxon>
        <taxon>Metamonada</taxon>
        <taxon>Diplomonadida</taxon>
        <taxon>Hexamitidae</taxon>
        <taxon>Hexamitinae</taxon>
        <taxon>Spironucleus</taxon>
    </lineage>
</organism>
<protein>
    <submittedName>
        <fullName evidence="1">Uncharacterized protein</fullName>
    </submittedName>
</protein>
<reference evidence="1 2" key="1">
    <citation type="journal article" date="2014" name="PLoS Genet.">
        <title>The Genome of Spironucleus salmonicida Highlights a Fish Pathogen Adapted to Fluctuating Environments.</title>
        <authorList>
            <person name="Xu F."/>
            <person name="Jerlstrom-Hultqvist J."/>
            <person name="Einarsson E."/>
            <person name="Astvaldsson A."/>
            <person name="Svard S.G."/>
            <person name="Andersson J.O."/>
        </authorList>
    </citation>
    <scope>NUCLEOTIDE SEQUENCE [LARGE SCALE GENOMIC DNA]</scope>
    <source>
        <strain evidence="1 2">ATCC 50377</strain>
    </source>
</reference>
<dbReference type="EMBL" id="AUWU02000005">
    <property type="protein sequence ID" value="KAH0573050.1"/>
    <property type="molecule type" value="Genomic_DNA"/>
</dbReference>
<comment type="caution">
    <text evidence="1">The sequence shown here is derived from an EMBL/GenBank/DDBJ whole genome shotgun (WGS) entry which is preliminary data.</text>
</comment>
<proteinExistence type="predicted"/>
<dbReference type="Proteomes" id="UP000018208">
    <property type="component" value="Unassembled WGS sequence"/>
</dbReference>
<sequence>MNSKSVIKLMKKVVKRKSYSILPQLCNIRTSQTTNDILPPHGCPQIKLQIQPIKISKRLPDICSYSLNLSSSAEDTNWLDDVTAFTDDDVFADYQPQKL</sequence>
<keyword evidence="2" id="KW-1185">Reference proteome</keyword>
<dbReference type="KEGG" id="ssao:94299191"/>
<name>A0A9P8RXS2_9EUKA</name>